<gene>
    <name evidence="1" type="ORF">KV113_16055</name>
</gene>
<dbReference type="InterPro" id="IPR017850">
    <property type="entry name" value="Alkaline_phosphatase_core_sf"/>
</dbReference>
<dbReference type="InterPro" id="IPR002591">
    <property type="entry name" value="Phosphodiest/P_Trfase"/>
</dbReference>
<dbReference type="Proteomes" id="UP001298593">
    <property type="component" value="Unassembled WGS sequence"/>
</dbReference>
<dbReference type="PANTHER" id="PTHR10151:SF120">
    <property type="entry name" value="BIS(5'-ADENOSYL)-TRIPHOSPHATASE"/>
    <property type="match status" value="1"/>
</dbReference>
<dbReference type="Pfam" id="PF01663">
    <property type="entry name" value="Phosphodiest"/>
    <property type="match status" value="1"/>
</dbReference>
<evidence type="ECO:0000313" key="1">
    <source>
        <dbReference type="EMBL" id="MEB3033067.1"/>
    </source>
</evidence>
<dbReference type="RefSeq" id="WP_224974649.1">
    <property type="nucleotide sequence ID" value="NZ_JAYJJU010000015.1"/>
</dbReference>
<keyword evidence="2" id="KW-1185">Reference proteome</keyword>
<reference evidence="1 2" key="1">
    <citation type="submission" date="2023-12" db="EMBL/GenBank/DDBJ databases">
        <title>Description of new species of Mycobacterium terrae complex isolated from sewage at the Sao Paulo Zoological Park Foundation in Brazil.</title>
        <authorList>
            <person name="Romagnoli C.L."/>
            <person name="Conceicao E.C."/>
            <person name="Machado E."/>
            <person name="Barreto L.B.P.F."/>
            <person name="Sharma A."/>
            <person name="Silva N.M."/>
            <person name="Marques L.E."/>
            <person name="Juliana M.A."/>
            <person name="Lourenco M.C.S."/>
            <person name="Digiampietri L.A."/>
            <person name="Suffys P.N."/>
            <person name="Viana-Niero C."/>
        </authorList>
    </citation>
    <scope>NUCLEOTIDE SEQUENCE [LARGE SCALE GENOMIC DNA]</scope>
    <source>
        <strain evidence="1 2">MYC340</strain>
    </source>
</reference>
<organism evidence="1 2">
    <name type="scientific">[Mycobacterium] nativiensis</name>
    <dbReference type="NCBI Taxonomy" id="2855503"/>
    <lineage>
        <taxon>Bacteria</taxon>
        <taxon>Bacillati</taxon>
        <taxon>Actinomycetota</taxon>
        <taxon>Actinomycetes</taxon>
        <taxon>Mycobacteriales</taxon>
        <taxon>Mycobacteriaceae</taxon>
        <taxon>Mycolicibacter</taxon>
    </lineage>
</organism>
<dbReference type="Gene3D" id="3.40.720.10">
    <property type="entry name" value="Alkaline Phosphatase, subunit A"/>
    <property type="match status" value="2"/>
</dbReference>
<protein>
    <submittedName>
        <fullName evidence="1">Alkaline phosphatase family protein</fullName>
    </submittedName>
</protein>
<dbReference type="EMBL" id="JAYJJU010000015">
    <property type="protein sequence ID" value="MEB3033067.1"/>
    <property type="molecule type" value="Genomic_DNA"/>
</dbReference>
<dbReference type="SUPFAM" id="SSF53649">
    <property type="entry name" value="Alkaline phosphatase-like"/>
    <property type="match status" value="1"/>
</dbReference>
<proteinExistence type="predicted"/>
<dbReference type="PANTHER" id="PTHR10151">
    <property type="entry name" value="ECTONUCLEOTIDE PYROPHOSPHATASE/PHOSPHODIESTERASE"/>
    <property type="match status" value="1"/>
</dbReference>
<accession>A0ABU5XZ70</accession>
<comment type="caution">
    <text evidence="1">The sequence shown here is derived from an EMBL/GenBank/DDBJ whole genome shotgun (WGS) entry which is preliminary data.</text>
</comment>
<sequence>MTSIKQVLCGAAVAGLVAGTGSVVVGAQAGLSSLTAEWMLAAEHVLLLGTDGTNLDKILEYAYNDDSGFKMLMDRGITAATTIAGHQTMSTPSWSTILTGVWDDKHGVVSNVYRPEPYTTWPSVFNLIEYYKPEVDTTVISGRGLFTDMASVGGYPADNIIGISGGSTSAEMDALVTEETIARILATTNNPNTDTFMFAYQSQVDHAGHSFSGGSEEYRDAVINVGANWKQILEAVAQAESATGDRWTIIAVTDHGHQQTVTLPGFSLGHGFQTPNEASSFVIFSLAGNDAQAGGQSLSYQTVDITPTILQAFGIPMRSDFDGVPMQSDPDLLNGIVFPADLKQALTDAIHSFGYPNIGTDIMLSLRALAGGAGFFIESYLLPPISNYLQTIIDQDIFLISGLAQGLQWALNTVGGVVADVATDLGRAVAYLTGAGVIPPNDAPLPLPLPGSAEFTGSVEALLADHNFAAPDLADSDMPLMDMPPMLDVDALVG</sequence>
<evidence type="ECO:0000313" key="2">
    <source>
        <dbReference type="Proteomes" id="UP001298593"/>
    </source>
</evidence>
<name>A0ABU5XZ70_9MYCO</name>